<proteinExistence type="predicted"/>
<reference evidence="1 2" key="1">
    <citation type="journal article" date="2022" name="DNA Res.">
        <title>Chromosomal-level genome assembly of the orchid tree Bauhinia variegata (Leguminosae; Cercidoideae) supports the allotetraploid origin hypothesis of Bauhinia.</title>
        <authorList>
            <person name="Zhong Y."/>
            <person name="Chen Y."/>
            <person name="Zheng D."/>
            <person name="Pang J."/>
            <person name="Liu Y."/>
            <person name="Luo S."/>
            <person name="Meng S."/>
            <person name="Qian L."/>
            <person name="Wei D."/>
            <person name="Dai S."/>
            <person name="Zhou R."/>
        </authorList>
    </citation>
    <scope>NUCLEOTIDE SEQUENCE [LARGE SCALE GENOMIC DNA]</scope>
    <source>
        <strain evidence="1">BV-YZ2020</strain>
    </source>
</reference>
<dbReference type="Proteomes" id="UP000828941">
    <property type="component" value="Chromosome 13"/>
</dbReference>
<accession>A0ACB9KRK5</accession>
<organism evidence="1 2">
    <name type="scientific">Bauhinia variegata</name>
    <name type="common">Purple orchid tree</name>
    <name type="synonym">Phanera variegata</name>
    <dbReference type="NCBI Taxonomy" id="167791"/>
    <lineage>
        <taxon>Eukaryota</taxon>
        <taxon>Viridiplantae</taxon>
        <taxon>Streptophyta</taxon>
        <taxon>Embryophyta</taxon>
        <taxon>Tracheophyta</taxon>
        <taxon>Spermatophyta</taxon>
        <taxon>Magnoliopsida</taxon>
        <taxon>eudicotyledons</taxon>
        <taxon>Gunneridae</taxon>
        <taxon>Pentapetalae</taxon>
        <taxon>rosids</taxon>
        <taxon>fabids</taxon>
        <taxon>Fabales</taxon>
        <taxon>Fabaceae</taxon>
        <taxon>Cercidoideae</taxon>
        <taxon>Cercideae</taxon>
        <taxon>Bauhiniinae</taxon>
        <taxon>Bauhinia</taxon>
    </lineage>
</organism>
<gene>
    <name evidence="1" type="ORF">L6164_033151</name>
</gene>
<evidence type="ECO:0000313" key="1">
    <source>
        <dbReference type="EMBL" id="KAI4299720.1"/>
    </source>
</evidence>
<protein>
    <submittedName>
        <fullName evidence="1">Uncharacterized protein</fullName>
    </submittedName>
</protein>
<name>A0ACB9KRK5_BAUVA</name>
<dbReference type="EMBL" id="CM039438">
    <property type="protein sequence ID" value="KAI4299720.1"/>
    <property type="molecule type" value="Genomic_DNA"/>
</dbReference>
<comment type="caution">
    <text evidence="1">The sequence shown here is derived from an EMBL/GenBank/DDBJ whole genome shotgun (WGS) entry which is preliminary data.</text>
</comment>
<evidence type="ECO:0000313" key="2">
    <source>
        <dbReference type="Proteomes" id="UP000828941"/>
    </source>
</evidence>
<keyword evidence="2" id="KW-1185">Reference proteome</keyword>
<sequence length="232" mass="25686">MEFSNSKPLLLFIFSLMLLNNVSSQSPSPSRIPFPETVGFGFSFSKPKDFSAIVLEGDASIAGGALQLTKKDNQGNPIKDNVGRAQYRKPVHLWDKTTGNLADFSPQTAINNTNTNQVVAIEFDTHMNEWDPISTNDNHIGIGVNSIHSAVVSPWLELDQGIVYANINYNSESKRLSVSLSSRTFPDKTFLVSDVVDLRTVLPEWVRVGFSASTGQLVETHDVFNWSFYADL</sequence>